<dbReference type="AlphaFoldDB" id="A0A9P0LEH0"/>
<dbReference type="EMBL" id="CAKOFQ010007188">
    <property type="protein sequence ID" value="CAH1993961.1"/>
    <property type="molecule type" value="Genomic_DNA"/>
</dbReference>
<comment type="caution">
    <text evidence="1">The sequence shown here is derived from an EMBL/GenBank/DDBJ whole genome shotgun (WGS) entry which is preliminary data.</text>
</comment>
<reference evidence="1" key="1">
    <citation type="submission" date="2022-03" db="EMBL/GenBank/DDBJ databases">
        <authorList>
            <person name="Sayadi A."/>
        </authorList>
    </citation>
    <scope>NUCLEOTIDE SEQUENCE</scope>
</reference>
<gene>
    <name evidence="1" type="ORF">ACAOBT_LOCUS21843</name>
</gene>
<sequence length="36" mass="4170">MFLVLRCLQYVNPRVFFKHMTEPIVLVGTGNTVKAF</sequence>
<name>A0A9P0LEH0_ACAOB</name>
<keyword evidence="2" id="KW-1185">Reference proteome</keyword>
<accession>A0A9P0LEH0</accession>
<evidence type="ECO:0000313" key="1">
    <source>
        <dbReference type="EMBL" id="CAH1993961.1"/>
    </source>
</evidence>
<evidence type="ECO:0000313" key="2">
    <source>
        <dbReference type="Proteomes" id="UP001152888"/>
    </source>
</evidence>
<organism evidence="1 2">
    <name type="scientific">Acanthoscelides obtectus</name>
    <name type="common">Bean weevil</name>
    <name type="synonym">Bruchus obtectus</name>
    <dbReference type="NCBI Taxonomy" id="200917"/>
    <lineage>
        <taxon>Eukaryota</taxon>
        <taxon>Metazoa</taxon>
        <taxon>Ecdysozoa</taxon>
        <taxon>Arthropoda</taxon>
        <taxon>Hexapoda</taxon>
        <taxon>Insecta</taxon>
        <taxon>Pterygota</taxon>
        <taxon>Neoptera</taxon>
        <taxon>Endopterygota</taxon>
        <taxon>Coleoptera</taxon>
        <taxon>Polyphaga</taxon>
        <taxon>Cucujiformia</taxon>
        <taxon>Chrysomeloidea</taxon>
        <taxon>Chrysomelidae</taxon>
        <taxon>Bruchinae</taxon>
        <taxon>Bruchini</taxon>
        <taxon>Acanthoscelides</taxon>
    </lineage>
</organism>
<dbReference type="Proteomes" id="UP001152888">
    <property type="component" value="Unassembled WGS sequence"/>
</dbReference>
<protein>
    <submittedName>
        <fullName evidence="1">Uncharacterized protein</fullName>
    </submittedName>
</protein>
<proteinExistence type="predicted"/>